<evidence type="ECO:0000256" key="1">
    <source>
        <dbReference type="ARBA" id="ARBA00022723"/>
    </source>
</evidence>
<dbReference type="InterPro" id="IPR036412">
    <property type="entry name" value="HAD-like_sf"/>
</dbReference>
<accession>Q7N294</accession>
<dbReference type="eggNOG" id="COG0560">
    <property type="taxonomic scope" value="Bacteria"/>
</dbReference>
<organism evidence="2 3">
    <name type="scientific">Photorhabdus laumondii subsp. laumondii (strain DSM 15139 / CIP 105565 / TT01)</name>
    <name type="common">Photorhabdus luminescens subsp. laumondii</name>
    <dbReference type="NCBI Taxonomy" id="243265"/>
    <lineage>
        <taxon>Bacteria</taxon>
        <taxon>Pseudomonadati</taxon>
        <taxon>Pseudomonadota</taxon>
        <taxon>Gammaproteobacteria</taxon>
        <taxon>Enterobacterales</taxon>
        <taxon>Morganellaceae</taxon>
        <taxon>Photorhabdus</taxon>
    </lineage>
</organism>
<keyword evidence="1" id="KW-0479">Metal-binding</keyword>
<dbReference type="GO" id="GO:0046872">
    <property type="term" value="F:metal ion binding"/>
    <property type="evidence" value="ECO:0007669"/>
    <property type="project" value="UniProtKB-KW"/>
</dbReference>
<gene>
    <name evidence="2" type="ordered locus">plu3194</name>
</gene>
<sequence>MKKYVQEHGLNLEKCVAYGDSGSDIPLFNALTNTVAINGTDKIREIALIHYEGNNLWQPY</sequence>
<keyword evidence="3" id="KW-1185">Reference proteome</keyword>
<evidence type="ECO:0000313" key="2">
    <source>
        <dbReference type="EMBL" id="CAE15568.1"/>
    </source>
</evidence>
<dbReference type="Proteomes" id="UP000002514">
    <property type="component" value="Chromosome"/>
</dbReference>
<name>Q7N294_PHOLL</name>
<evidence type="ECO:0000313" key="3">
    <source>
        <dbReference type="Proteomes" id="UP000002514"/>
    </source>
</evidence>
<dbReference type="InterPro" id="IPR023214">
    <property type="entry name" value="HAD_sf"/>
</dbReference>
<dbReference type="Gene3D" id="3.40.50.1000">
    <property type="entry name" value="HAD superfamily/HAD-like"/>
    <property type="match status" value="1"/>
</dbReference>
<dbReference type="Pfam" id="PF08282">
    <property type="entry name" value="Hydrolase_3"/>
    <property type="match status" value="1"/>
</dbReference>
<dbReference type="EMBL" id="BX571869">
    <property type="protein sequence ID" value="CAE15568.1"/>
    <property type="molecule type" value="Genomic_DNA"/>
</dbReference>
<protein>
    <submittedName>
        <fullName evidence="2">Photorhabdus luminescens subsp. laumondii TTO1 complete genome segment 11/17</fullName>
    </submittedName>
</protein>
<dbReference type="HOGENOM" id="CLU_2937648_0_0_6"/>
<dbReference type="KEGG" id="plu:plu3194"/>
<proteinExistence type="predicted"/>
<reference evidence="3" key="1">
    <citation type="journal article" date="2003" name="Nat. Biotechnol.">
        <title>The genome sequence of the entomopathogenic bacterium Photorhabdus luminescens.</title>
        <authorList>
            <person name="Duchaud E."/>
            <person name="Rusniok C."/>
            <person name="Frangeul L."/>
            <person name="Buchrieser C."/>
            <person name="Givaudan A."/>
            <person name="Taourit S."/>
            <person name="Bocs S."/>
            <person name="Boursaux-Eude C."/>
            <person name="Chandler M."/>
            <person name="Charles J.-F."/>
            <person name="Dassa E."/>
            <person name="Derose R."/>
            <person name="Derzelle S."/>
            <person name="Freyssinet G."/>
            <person name="Gaudriault S."/>
            <person name="Medigue C."/>
            <person name="Lanois A."/>
            <person name="Powell K."/>
            <person name="Siguier P."/>
            <person name="Vincent R."/>
            <person name="Wingate V."/>
            <person name="Zouine M."/>
            <person name="Glaser P."/>
            <person name="Boemare N."/>
            <person name="Danchin A."/>
            <person name="Kunst F."/>
        </authorList>
    </citation>
    <scope>NUCLEOTIDE SEQUENCE [LARGE SCALE GENOMIC DNA]</scope>
    <source>
        <strain evidence="3">DSM 15139 / CIP 105565 / TT01</strain>
    </source>
</reference>
<dbReference type="SUPFAM" id="SSF56784">
    <property type="entry name" value="HAD-like"/>
    <property type="match status" value="1"/>
</dbReference>
<dbReference type="STRING" id="243265.plu3194"/>
<dbReference type="OrthoDB" id="9784466at2"/>
<dbReference type="AlphaFoldDB" id="Q7N294"/>